<dbReference type="AlphaFoldDB" id="A0A6B9XX48"/>
<name>A0A6B9XX48_PICSI</name>
<gene>
    <name evidence="1" type="primary">orf05774</name>
    <name evidence="1" type="ORF">Q903MT_gene5742</name>
</gene>
<evidence type="ECO:0000313" key="1">
    <source>
        <dbReference type="EMBL" id="QHR91706.1"/>
    </source>
</evidence>
<sequence length="50" mass="5454">MHLLVLDLCNHPLSLPVLLPNCLMFPAHGKHLMCTPSSAPKICNCSHHAP</sequence>
<protein>
    <submittedName>
        <fullName evidence="1">Uncharacterized protein</fullName>
    </submittedName>
</protein>
<reference evidence="1" key="1">
    <citation type="submission" date="2019-03" db="EMBL/GenBank/DDBJ databases">
        <title>Largest Complete Mitochondrial Genome of a Gymnosperm, Sitka Spruce (Picea sitchensis), Indicates Complex Physical Structure.</title>
        <authorList>
            <person name="Jackman S.D."/>
            <person name="Coombe L."/>
            <person name="Warren R."/>
            <person name="Kirk H."/>
            <person name="Trinh E."/>
            <person name="McLeod T."/>
            <person name="Pleasance S."/>
            <person name="Pandoh P."/>
            <person name="Zhao Y."/>
            <person name="Coope R."/>
            <person name="Bousquet J."/>
            <person name="Bohlmann J.C."/>
            <person name="Jones S.J.M."/>
            <person name="Birol I."/>
        </authorList>
    </citation>
    <scope>NUCLEOTIDE SEQUENCE</scope>
    <source>
        <strain evidence="1">Q903</strain>
    </source>
</reference>
<keyword evidence="1" id="KW-0496">Mitochondrion</keyword>
<dbReference type="EMBL" id="MK697702">
    <property type="protein sequence ID" value="QHR91706.1"/>
    <property type="molecule type" value="Genomic_DNA"/>
</dbReference>
<organism evidence="1">
    <name type="scientific">Picea sitchensis</name>
    <name type="common">Sitka spruce</name>
    <name type="synonym">Pinus sitchensis</name>
    <dbReference type="NCBI Taxonomy" id="3332"/>
    <lineage>
        <taxon>Eukaryota</taxon>
        <taxon>Viridiplantae</taxon>
        <taxon>Streptophyta</taxon>
        <taxon>Embryophyta</taxon>
        <taxon>Tracheophyta</taxon>
        <taxon>Spermatophyta</taxon>
        <taxon>Pinopsida</taxon>
        <taxon>Pinidae</taxon>
        <taxon>Conifers I</taxon>
        <taxon>Pinales</taxon>
        <taxon>Pinaceae</taxon>
        <taxon>Picea</taxon>
    </lineage>
</organism>
<geneLocation type="mitochondrion" evidence="1"/>
<proteinExistence type="predicted"/>
<accession>A0A6B9XX48</accession>